<comment type="caution">
    <text evidence="11">The sequence shown here is derived from an EMBL/GenBank/DDBJ whole genome shotgun (WGS) entry which is preliminary data.</text>
</comment>
<sequence>MRHSWFGPLFRKRLLIILMLLVKIAFLIFLTAFTSRYFIVLQWVFVAVSIYVALCLVMQRFKGAYKFTWVFLILLFPLFGGLFYLFFTNQSSTRRIKRILKKTYAKTRGLFRLPENTYHGEVPSNFKPQIRYLESYAGFPAFGRTKTQYLPTGEDMFEHLIAELKKAEKYIFLEYFIIHQGKMWNTILDILEEKAKCGVDVRIIYDDFGCFWILPKNYCQTLKNKGISCAVFNPFKPLLTTSQNNRDHRKIAVIDGKTAFTGGNNLADEYINEIEKFGYWKDTAVKVTGDAAWSFALIFLQQWSVCTQQQENYEAFYPWNETACDIADDGIVVPFADSPMDLENVYEQVYLQIINNAKEYVYITTPYLIIDDNMVTALTLAAKSGVDVRILTPHIWDKRVVHFTTQSYYKTLLDEGVKIYEFTSGFVHAKTIVSDDQVAVVGSANLDYRSLYLQFECGVLLLNSSAVNQMRDDFLNMLRSSGEILSEDCACGRIKSFVQKVVRLFAPLM</sequence>
<dbReference type="GO" id="GO:0005886">
    <property type="term" value="C:plasma membrane"/>
    <property type="evidence" value="ECO:0007669"/>
    <property type="project" value="UniProtKB-SubCell"/>
</dbReference>
<gene>
    <name evidence="11" type="primary">cls</name>
    <name evidence="11" type="ORF">H8698_07010</name>
</gene>
<dbReference type="EMBL" id="JACRSU010000002">
    <property type="protein sequence ID" value="MBC8540725.1"/>
    <property type="molecule type" value="Genomic_DNA"/>
</dbReference>
<evidence type="ECO:0000256" key="4">
    <source>
        <dbReference type="ARBA" id="ARBA00022692"/>
    </source>
</evidence>
<evidence type="ECO:0000313" key="11">
    <source>
        <dbReference type="EMBL" id="MBC8540725.1"/>
    </source>
</evidence>
<keyword evidence="7 9" id="KW-0472">Membrane</keyword>
<dbReference type="GO" id="GO:0032049">
    <property type="term" value="P:cardiolipin biosynthetic process"/>
    <property type="evidence" value="ECO:0007669"/>
    <property type="project" value="UniProtKB-UniRule"/>
</dbReference>
<evidence type="ECO:0000256" key="2">
    <source>
        <dbReference type="ARBA" id="ARBA00022475"/>
    </source>
</evidence>
<dbReference type="AlphaFoldDB" id="A0A926HZ26"/>
<dbReference type="SUPFAM" id="SSF56024">
    <property type="entry name" value="Phospholipase D/nuclease"/>
    <property type="match status" value="2"/>
</dbReference>
<dbReference type="EC" id="2.7.8.-" evidence="8"/>
<evidence type="ECO:0000259" key="10">
    <source>
        <dbReference type="PROSITE" id="PS50035"/>
    </source>
</evidence>
<dbReference type="InterPro" id="IPR025202">
    <property type="entry name" value="PLD-like_dom"/>
</dbReference>
<comment type="subcellular location">
    <subcellularLocation>
        <location evidence="1">Cell membrane</location>
    </subcellularLocation>
</comment>
<dbReference type="Proteomes" id="UP000611762">
    <property type="component" value="Unassembled WGS sequence"/>
</dbReference>
<evidence type="ECO:0000256" key="7">
    <source>
        <dbReference type="ARBA" id="ARBA00023136"/>
    </source>
</evidence>
<feature type="domain" description="PLD phosphodiesterase" evidence="10">
    <location>
        <begin position="423"/>
        <end position="450"/>
    </location>
</feature>
<dbReference type="InterPro" id="IPR022924">
    <property type="entry name" value="Cardiolipin_synthase"/>
</dbReference>
<dbReference type="SMART" id="SM00155">
    <property type="entry name" value="PLDc"/>
    <property type="match status" value="2"/>
</dbReference>
<dbReference type="Gene3D" id="3.30.870.10">
    <property type="entry name" value="Endonuclease Chain A"/>
    <property type="match status" value="2"/>
</dbReference>
<dbReference type="CDD" id="cd09160">
    <property type="entry name" value="PLDc_SMU_988_like_2"/>
    <property type="match status" value="1"/>
</dbReference>
<keyword evidence="5" id="KW-0677">Repeat</keyword>
<dbReference type="PROSITE" id="PS50035">
    <property type="entry name" value="PLD"/>
    <property type="match status" value="2"/>
</dbReference>
<feature type="transmembrane region" description="Helical" evidence="9">
    <location>
        <begin position="69"/>
        <end position="87"/>
    </location>
</feature>
<feature type="transmembrane region" description="Helical" evidence="9">
    <location>
        <begin position="12"/>
        <end position="33"/>
    </location>
</feature>
<evidence type="ECO:0000256" key="3">
    <source>
        <dbReference type="ARBA" id="ARBA00022679"/>
    </source>
</evidence>
<feature type="domain" description="PLD phosphodiesterase" evidence="10">
    <location>
        <begin position="243"/>
        <end position="270"/>
    </location>
</feature>
<organism evidence="11 12">
    <name type="scientific">Congzhengia minquanensis</name>
    <dbReference type="NCBI Taxonomy" id="2763657"/>
    <lineage>
        <taxon>Bacteria</taxon>
        <taxon>Bacillati</taxon>
        <taxon>Bacillota</taxon>
        <taxon>Clostridia</taxon>
        <taxon>Eubacteriales</taxon>
        <taxon>Oscillospiraceae</taxon>
        <taxon>Congzhengia</taxon>
    </lineage>
</organism>
<evidence type="ECO:0000256" key="5">
    <source>
        <dbReference type="ARBA" id="ARBA00022737"/>
    </source>
</evidence>
<dbReference type="PANTHER" id="PTHR21248">
    <property type="entry name" value="CARDIOLIPIN SYNTHASE"/>
    <property type="match status" value="1"/>
</dbReference>
<dbReference type="InterPro" id="IPR001736">
    <property type="entry name" value="PLipase_D/transphosphatidylase"/>
</dbReference>
<evidence type="ECO:0000256" key="8">
    <source>
        <dbReference type="NCBIfam" id="TIGR04265"/>
    </source>
</evidence>
<name>A0A926HZ26_9FIRM</name>
<protein>
    <recommendedName>
        <fullName evidence="8">Cardiolipin synthase</fullName>
        <ecNumber evidence="8">2.7.8.-</ecNumber>
    </recommendedName>
</protein>
<dbReference type="CDD" id="cd09154">
    <property type="entry name" value="PLDc_SMU_988_like_1"/>
    <property type="match status" value="1"/>
</dbReference>
<feature type="transmembrane region" description="Helical" evidence="9">
    <location>
        <begin position="39"/>
        <end position="57"/>
    </location>
</feature>
<dbReference type="GO" id="GO:0008808">
    <property type="term" value="F:cardiolipin synthase activity"/>
    <property type="evidence" value="ECO:0007669"/>
    <property type="project" value="UniProtKB-UniRule"/>
</dbReference>
<evidence type="ECO:0000256" key="9">
    <source>
        <dbReference type="SAM" id="Phobius"/>
    </source>
</evidence>
<proteinExistence type="predicted"/>
<evidence type="ECO:0000256" key="1">
    <source>
        <dbReference type="ARBA" id="ARBA00004236"/>
    </source>
</evidence>
<dbReference type="Pfam" id="PF13091">
    <property type="entry name" value="PLDc_2"/>
    <property type="match status" value="2"/>
</dbReference>
<keyword evidence="6 9" id="KW-1133">Transmembrane helix</keyword>
<keyword evidence="3" id="KW-0808">Transferase</keyword>
<dbReference type="NCBIfam" id="TIGR04265">
    <property type="entry name" value="bac_cardiolipin"/>
    <property type="match status" value="1"/>
</dbReference>
<keyword evidence="2" id="KW-1003">Cell membrane</keyword>
<accession>A0A926HZ26</accession>
<keyword evidence="12" id="KW-1185">Reference proteome</keyword>
<evidence type="ECO:0000313" key="12">
    <source>
        <dbReference type="Proteomes" id="UP000611762"/>
    </source>
</evidence>
<reference evidence="11" key="1">
    <citation type="submission" date="2020-08" db="EMBL/GenBank/DDBJ databases">
        <title>Genome public.</title>
        <authorList>
            <person name="Liu C."/>
            <person name="Sun Q."/>
        </authorList>
    </citation>
    <scope>NUCLEOTIDE SEQUENCE</scope>
    <source>
        <strain evidence="11">H8</strain>
    </source>
</reference>
<dbReference type="PANTHER" id="PTHR21248:SF22">
    <property type="entry name" value="PHOSPHOLIPASE D"/>
    <property type="match status" value="1"/>
</dbReference>
<keyword evidence="4 9" id="KW-0812">Transmembrane</keyword>
<evidence type="ECO:0000256" key="6">
    <source>
        <dbReference type="ARBA" id="ARBA00022989"/>
    </source>
</evidence>